<proteinExistence type="inferred from homology"/>
<evidence type="ECO:0000259" key="7">
    <source>
        <dbReference type="Pfam" id="PF02631"/>
    </source>
</evidence>
<comment type="caution">
    <text evidence="8">The sequence shown here is derived from an EMBL/GenBank/DDBJ whole genome shotgun (WGS) entry which is preliminary data.</text>
</comment>
<feature type="domain" description="RecX second three-helical" evidence="7">
    <location>
        <begin position="151"/>
        <end position="191"/>
    </location>
</feature>
<comment type="subcellular location">
    <subcellularLocation>
        <location evidence="1 5">Cytoplasm</location>
    </subcellularLocation>
</comment>
<dbReference type="HAMAP" id="MF_01114">
    <property type="entry name" value="RecX"/>
    <property type="match status" value="1"/>
</dbReference>
<evidence type="ECO:0000256" key="1">
    <source>
        <dbReference type="ARBA" id="ARBA00004496"/>
    </source>
</evidence>
<evidence type="ECO:0000313" key="9">
    <source>
        <dbReference type="Proteomes" id="UP001597042"/>
    </source>
</evidence>
<keyword evidence="9" id="KW-1185">Reference proteome</keyword>
<evidence type="ECO:0000256" key="2">
    <source>
        <dbReference type="ARBA" id="ARBA00009695"/>
    </source>
</evidence>
<evidence type="ECO:0000313" key="8">
    <source>
        <dbReference type="EMBL" id="MFD0781882.1"/>
    </source>
</evidence>
<feature type="region of interest" description="Disordered" evidence="6">
    <location>
        <begin position="1"/>
        <end position="64"/>
    </location>
</feature>
<evidence type="ECO:0000256" key="6">
    <source>
        <dbReference type="SAM" id="MobiDB-lite"/>
    </source>
</evidence>
<sequence length="261" mass="28127">MSGEDHRGDDLAPVIPLFGRPGGQDGHTPDAGIPRLDRSRTTRRRDIPFRGDDAPSALAETASDGAAAVWNDTWGADAERFHGRRPGDGQDPDAGDELSDAIDLAEQRLLRRLRTRSLSVREARGVLAEAGLPSEATETVIDRLVDLGYLDDAALAEHLVHVAVDRKGQGRQAIARTLAQRGVPRDVADAAIAGLPDDDAERALEFARSKARSMRSLDHDTALRRLSGQLARRGYGAAIALEVARRAIAELDAPTSGVRFR</sequence>
<dbReference type="PANTHER" id="PTHR33602">
    <property type="entry name" value="REGULATORY PROTEIN RECX FAMILY PROTEIN"/>
    <property type="match status" value="1"/>
</dbReference>
<feature type="compositionally biased region" description="Basic and acidic residues" evidence="6">
    <location>
        <begin position="1"/>
        <end position="10"/>
    </location>
</feature>
<dbReference type="InterPro" id="IPR003783">
    <property type="entry name" value="Regulatory_RecX"/>
</dbReference>
<dbReference type="Pfam" id="PF02631">
    <property type="entry name" value="RecX_HTH2"/>
    <property type="match status" value="1"/>
</dbReference>
<accession>A0ABW2ZT86</accession>
<dbReference type="EMBL" id="JBHTIM010000001">
    <property type="protein sequence ID" value="MFD0781882.1"/>
    <property type="molecule type" value="Genomic_DNA"/>
</dbReference>
<dbReference type="RefSeq" id="WP_378749584.1">
    <property type="nucleotide sequence ID" value="NZ_JBHSSV010000001.1"/>
</dbReference>
<evidence type="ECO:0000256" key="3">
    <source>
        <dbReference type="ARBA" id="ARBA00018111"/>
    </source>
</evidence>
<reference evidence="9" key="1">
    <citation type="journal article" date="2019" name="Int. J. Syst. Evol. Microbiol.">
        <title>The Global Catalogue of Microorganisms (GCM) 10K type strain sequencing project: providing services to taxonomists for standard genome sequencing and annotation.</title>
        <authorList>
            <consortium name="The Broad Institute Genomics Platform"/>
            <consortium name="The Broad Institute Genome Sequencing Center for Infectious Disease"/>
            <person name="Wu L."/>
            <person name="Ma J."/>
        </authorList>
    </citation>
    <scope>NUCLEOTIDE SEQUENCE [LARGE SCALE GENOMIC DNA]</scope>
    <source>
        <strain evidence="9">CCUG 50754</strain>
    </source>
</reference>
<evidence type="ECO:0000256" key="4">
    <source>
        <dbReference type="ARBA" id="ARBA00022490"/>
    </source>
</evidence>
<dbReference type="Proteomes" id="UP001597042">
    <property type="component" value="Unassembled WGS sequence"/>
</dbReference>
<evidence type="ECO:0000256" key="5">
    <source>
        <dbReference type="HAMAP-Rule" id="MF_01114"/>
    </source>
</evidence>
<keyword evidence="4 5" id="KW-0963">Cytoplasm</keyword>
<comment type="similarity">
    <text evidence="2 5">Belongs to the RecX family.</text>
</comment>
<name>A0ABW2ZT86_9MICO</name>
<dbReference type="Gene3D" id="1.10.10.10">
    <property type="entry name" value="Winged helix-like DNA-binding domain superfamily/Winged helix DNA-binding domain"/>
    <property type="match status" value="1"/>
</dbReference>
<dbReference type="InterPro" id="IPR053924">
    <property type="entry name" value="RecX_HTH_2nd"/>
</dbReference>
<feature type="compositionally biased region" description="Basic and acidic residues" evidence="6">
    <location>
        <begin position="35"/>
        <end position="53"/>
    </location>
</feature>
<dbReference type="InterPro" id="IPR036388">
    <property type="entry name" value="WH-like_DNA-bd_sf"/>
</dbReference>
<comment type="function">
    <text evidence="5">Modulates RecA activity.</text>
</comment>
<organism evidence="8 9">
    <name type="scientific">Microbacterium koreense</name>
    <dbReference type="NCBI Taxonomy" id="323761"/>
    <lineage>
        <taxon>Bacteria</taxon>
        <taxon>Bacillati</taxon>
        <taxon>Actinomycetota</taxon>
        <taxon>Actinomycetes</taxon>
        <taxon>Micrococcales</taxon>
        <taxon>Microbacteriaceae</taxon>
        <taxon>Microbacterium</taxon>
    </lineage>
</organism>
<dbReference type="PANTHER" id="PTHR33602:SF1">
    <property type="entry name" value="REGULATORY PROTEIN RECX FAMILY PROTEIN"/>
    <property type="match status" value="1"/>
</dbReference>
<protein>
    <recommendedName>
        <fullName evidence="3 5">Regulatory protein RecX</fullName>
    </recommendedName>
</protein>
<gene>
    <name evidence="5" type="primary">recX</name>
    <name evidence="8" type="ORF">ACFQZV_11330</name>
</gene>